<dbReference type="NCBIfam" id="TIGR02824">
    <property type="entry name" value="quinone_pig3"/>
    <property type="match status" value="1"/>
</dbReference>
<dbReference type="InterPro" id="IPR020843">
    <property type="entry name" value="ER"/>
</dbReference>
<dbReference type="SUPFAM" id="SSF51735">
    <property type="entry name" value="NAD(P)-binding Rossmann-fold domains"/>
    <property type="match status" value="1"/>
</dbReference>
<feature type="domain" description="Enoyl reductase (ER)" evidence="3">
    <location>
        <begin position="14"/>
        <end position="327"/>
    </location>
</feature>
<evidence type="ECO:0000259" key="3">
    <source>
        <dbReference type="SMART" id="SM00829"/>
    </source>
</evidence>
<evidence type="ECO:0000313" key="4">
    <source>
        <dbReference type="EMBL" id="QEW25810.1"/>
    </source>
</evidence>
<reference evidence="4 5" key="1">
    <citation type="submission" date="2018-08" db="EMBL/GenBank/DDBJ databases">
        <title>Genetic Globetrotter - A new plasmid hitch-hiking vast phylogenetic and geographic distances.</title>
        <authorList>
            <person name="Vollmers J."/>
            <person name="Petersen J."/>
        </authorList>
    </citation>
    <scope>NUCLEOTIDE SEQUENCE [LARGE SCALE GENOMIC DNA]</scope>
    <source>
        <strain evidence="4 5">DSM 26383</strain>
    </source>
</reference>
<dbReference type="Pfam" id="PF00107">
    <property type="entry name" value="ADH_zinc_N"/>
    <property type="match status" value="1"/>
</dbReference>
<dbReference type="SMART" id="SM00829">
    <property type="entry name" value="PKS_ER"/>
    <property type="match status" value="1"/>
</dbReference>
<dbReference type="KEGG" id="rid:RIdsm_01599"/>
<dbReference type="RefSeq" id="WP_201455555.1">
    <property type="nucleotide sequence ID" value="NZ_CP031598.1"/>
</dbReference>
<evidence type="ECO:0000256" key="1">
    <source>
        <dbReference type="ARBA" id="ARBA00022857"/>
    </source>
</evidence>
<dbReference type="EMBL" id="CP031598">
    <property type="protein sequence ID" value="QEW25810.1"/>
    <property type="molecule type" value="Genomic_DNA"/>
</dbReference>
<keyword evidence="2" id="KW-0560">Oxidoreductase</keyword>
<dbReference type="Proteomes" id="UP000325785">
    <property type="component" value="Chromosome"/>
</dbReference>
<dbReference type="PANTHER" id="PTHR48106:SF8">
    <property type="entry name" value="OS02G0805600 PROTEIN"/>
    <property type="match status" value="1"/>
</dbReference>
<dbReference type="EC" id="2.3.1.41" evidence="4"/>
<protein>
    <submittedName>
        <fullName evidence="4">Beta-ketoacyl-acyl-carrier-protein synthase I</fullName>
        <ecNumber evidence="4">2.3.1.41</ecNumber>
    </submittedName>
</protein>
<dbReference type="GO" id="GO:0004315">
    <property type="term" value="F:3-oxoacyl-[acyl-carrier-protein] synthase activity"/>
    <property type="evidence" value="ECO:0007669"/>
    <property type="project" value="UniProtKB-EC"/>
</dbReference>
<keyword evidence="4" id="KW-0012">Acyltransferase</keyword>
<dbReference type="PANTHER" id="PTHR48106">
    <property type="entry name" value="QUINONE OXIDOREDUCTASE PIG3-RELATED"/>
    <property type="match status" value="1"/>
</dbReference>
<dbReference type="Pfam" id="PF08240">
    <property type="entry name" value="ADH_N"/>
    <property type="match status" value="1"/>
</dbReference>
<dbReference type="Gene3D" id="3.90.180.10">
    <property type="entry name" value="Medium-chain alcohol dehydrogenases, catalytic domain"/>
    <property type="match status" value="1"/>
</dbReference>
<dbReference type="AlphaFoldDB" id="A0A5P3AB61"/>
<dbReference type="SUPFAM" id="SSF50129">
    <property type="entry name" value="GroES-like"/>
    <property type="match status" value="1"/>
</dbReference>
<dbReference type="GO" id="GO:0016651">
    <property type="term" value="F:oxidoreductase activity, acting on NAD(P)H"/>
    <property type="evidence" value="ECO:0007669"/>
    <property type="project" value="TreeGrafter"/>
</dbReference>
<dbReference type="InterPro" id="IPR013154">
    <property type="entry name" value="ADH-like_N"/>
</dbReference>
<dbReference type="InterPro" id="IPR036291">
    <property type="entry name" value="NAD(P)-bd_dom_sf"/>
</dbReference>
<proteinExistence type="predicted"/>
<keyword evidence="4" id="KW-0808">Transferase</keyword>
<dbReference type="Gene3D" id="3.40.50.720">
    <property type="entry name" value="NAD(P)-binding Rossmann-like Domain"/>
    <property type="match status" value="1"/>
</dbReference>
<dbReference type="InterPro" id="IPR013149">
    <property type="entry name" value="ADH-like_C"/>
</dbReference>
<evidence type="ECO:0000313" key="5">
    <source>
        <dbReference type="Proteomes" id="UP000325785"/>
    </source>
</evidence>
<dbReference type="PRINTS" id="PR00081">
    <property type="entry name" value="GDHRDH"/>
</dbReference>
<dbReference type="InterPro" id="IPR014189">
    <property type="entry name" value="Quinone_OxRdtase_PIG3"/>
</dbReference>
<dbReference type="CDD" id="cd05276">
    <property type="entry name" value="p53_inducible_oxidoreductase"/>
    <property type="match status" value="1"/>
</dbReference>
<dbReference type="InterPro" id="IPR011032">
    <property type="entry name" value="GroES-like_sf"/>
</dbReference>
<dbReference type="InterPro" id="IPR002347">
    <property type="entry name" value="SDR_fam"/>
</dbReference>
<name>A0A5P3AB61_9RHOB</name>
<accession>A0A5P3AB61</accession>
<sequence length="330" mass="34441">MSDTMRYVKIDGFGDPEVLKPAEGPRPVAAEGEVLIRVKAAGVNRPDVVQRRGAYPPPPGVTDIPGLEVAGEIAEVGPGVSGLSVGDRVCALVAGGGYAEYVAAPAPQVLPIPGGLDDAAAAAIPETYFTVWTNVFQLGGFKAGETILVHGGASGIGTTAIQLAAALGGRVFATVRSDEKAAACREIGAEEAINYTTDNFADRVLDLTDGVGVDVILDMRGGDFFPENLRAAAQGGRMVSIASLAGREVTLDIPTMMRKRVTITGSTLRARPVAEKGAIADELRTHVWPLFEAGKIRPRVAQTLDLHEAADAHRLLESNSVVGKVVLLCE</sequence>
<evidence type="ECO:0000256" key="2">
    <source>
        <dbReference type="ARBA" id="ARBA00023002"/>
    </source>
</evidence>
<organism evidence="4 5">
    <name type="scientific">Roseovarius indicus</name>
    <dbReference type="NCBI Taxonomy" id="540747"/>
    <lineage>
        <taxon>Bacteria</taxon>
        <taxon>Pseudomonadati</taxon>
        <taxon>Pseudomonadota</taxon>
        <taxon>Alphaproteobacteria</taxon>
        <taxon>Rhodobacterales</taxon>
        <taxon>Roseobacteraceae</taxon>
        <taxon>Roseovarius</taxon>
    </lineage>
</organism>
<dbReference type="GO" id="GO:0070402">
    <property type="term" value="F:NADPH binding"/>
    <property type="evidence" value="ECO:0007669"/>
    <property type="project" value="TreeGrafter"/>
</dbReference>
<keyword evidence="1" id="KW-0521">NADP</keyword>
<gene>
    <name evidence="4" type="primary">ppsC_2</name>
    <name evidence="4" type="ORF">RIdsm_01599</name>
</gene>